<reference evidence="3" key="1">
    <citation type="submission" date="2016-05" db="EMBL/GenBank/DDBJ databases">
        <title>Comparative genomics of biotechnologically important yeasts.</title>
        <authorList>
            <consortium name="DOE Joint Genome Institute"/>
            <person name="Riley R."/>
            <person name="Haridas S."/>
            <person name="Wolfe K.H."/>
            <person name="Lopes M.R."/>
            <person name="Hittinger C.T."/>
            <person name="Goker M."/>
            <person name="Salamov A."/>
            <person name="Wisecaver J."/>
            <person name="Long T.M."/>
            <person name="Aerts A.L."/>
            <person name="Barry K."/>
            <person name="Choi C."/>
            <person name="Clum A."/>
            <person name="Coughlan A.Y."/>
            <person name="Deshpande S."/>
            <person name="Douglass A.P."/>
            <person name="Hanson S.J."/>
            <person name="Klenk H.-P."/>
            <person name="Labutti K."/>
            <person name="Lapidus A."/>
            <person name="Lindquist E."/>
            <person name="Lipzen A."/>
            <person name="Meier-Kolthoff J.P."/>
            <person name="Ohm R.A."/>
            <person name="Otillar R.P."/>
            <person name="Pangilinan J."/>
            <person name="Peng Y."/>
            <person name="Rokas A."/>
            <person name="Rosa C.A."/>
            <person name="Scheuner C."/>
            <person name="Sibirny A.A."/>
            <person name="Slot J.C."/>
            <person name="Stielow J.B."/>
            <person name="Sun H."/>
            <person name="Kurtzman C.P."/>
            <person name="Blackwell M."/>
            <person name="Grigoriev I.V."/>
            <person name="Jeffries T.W."/>
        </authorList>
    </citation>
    <scope>NUCLEOTIDE SEQUENCE [LARGE SCALE GENOMIC DNA]</scope>
    <source>
        <strain evidence="3">DSM 1968</strain>
    </source>
</reference>
<dbReference type="EMBL" id="KV454475">
    <property type="protein sequence ID" value="ODV64321.1"/>
    <property type="molecule type" value="Genomic_DNA"/>
</dbReference>
<dbReference type="AlphaFoldDB" id="A0A1D2VRU0"/>
<protein>
    <submittedName>
        <fullName evidence="2">Uncharacterized protein</fullName>
    </submittedName>
</protein>
<evidence type="ECO:0000313" key="2">
    <source>
        <dbReference type="EMBL" id="ODV64321.1"/>
    </source>
</evidence>
<sequence length="524" mass="60721">MFQSTARHLSVSFRSLALVSRAYAVRSFSSGLPVLLQLQKQQNAKKASASKVVNVQKKANLPKKVNVQKKISVLKKSAALRKSNISKKNNAVEGRNAAKVSKKAGSSKQSVSLRNVSFKKKITLKRKVTLKKTVTPKKKVKASKKKTSPNEEAKTLTVEEMKKRLENQVQYLNTPHRDRLLAYRPKNSELLKQKYLHMEEYEVGTERISETLSFQGHPSPYLFIEYIKRCKRTVDSYFEIRDYILLYLRKQPKMLLPQTLISFLLFSIEINKLPHTITFYYGKRNVLKDLIDSNVVAHIYIINLYLRMSKLNKDYLKRSPNFKYFLENDYLTPFKHTSIVKTSPLLLISQLACISKYLSIKYKNIKYFEIDEQERTLISKQIASRFVFLGKFNFESYLKPLGVKPGTDYTKARCFYSSSDATLSTLIKFHTQNKPINRILAICREELENNLFRDQKFFQLENRKFLEQIKTVNDCYDLVSKKLHNSSGNNLFSKLLETINYKKPASEEDSKAEAEVETEASKKA</sequence>
<proteinExistence type="predicted"/>
<gene>
    <name evidence="2" type="ORF">ASCRUDRAFT_6162</name>
</gene>
<dbReference type="RefSeq" id="XP_020050628.1">
    <property type="nucleotide sequence ID" value="XM_020191286.1"/>
</dbReference>
<feature type="region of interest" description="Disordered" evidence="1">
    <location>
        <begin position="91"/>
        <end position="110"/>
    </location>
</feature>
<keyword evidence="3" id="KW-1185">Reference proteome</keyword>
<feature type="region of interest" description="Disordered" evidence="1">
    <location>
        <begin position="504"/>
        <end position="524"/>
    </location>
</feature>
<accession>A0A1D2VRU0</accession>
<dbReference type="GeneID" id="30964922"/>
<organism evidence="2 3">
    <name type="scientific">Ascoidea rubescens DSM 1968</name>
    <dbReference type="NCBI Taxonomy" id="1344418"/>
    <lineage>
        <taxon>Eukaryota</taxon>
        <taxon>Fungi</taxon>
        <taxon>Dikarya</taxon>
        <taxon>Ascomycota</taxon>
        <taxon>Saccharomycotina</taxon>
        <taxon>Saccharomycetes</taxon>
        <taxon>Ascoideaceae</taxon>
        <taxon>Ascoidea</taxon>
    </lineage>
</organism>
<dbReference type="Proteomes" id="UP000095038">
    <property type="component" value="Unassembled WGS sequence"/>
</dbReference>
<dbReference type="InParanoid" id="A0A1D2VRU0"/>
<evidence type="ECO:0000256" key="1">
    <source>
        <dbReference type="SAM" id="MobiDB-lite"/>
    </source>
</evidence>
<feature type="compositionally biased region" description="Low complexity" evidence="1">
    <location>
        <begin position="97"/>
        <end position="110"/>
    </location>
</feature>
<name>A0A1D2VRU0_9ASCO</name>
<evidence type="ECO:0000313" key="3">
    <source>
        <dbReference type="Proteomes" id="UP000095038"/>
    </source>
</evidence>